<accession>A0ABS4P6N7</accession>
<evidence type="ECO:0000313" key="2">
    <source>
        <dbReference type="Proteomes" id="UP001195624"/>
    </source>
</evidence>
<reference evidence="2" key="1">
    <citation type="submission" date="2023-07" db="EMBL/GenBank/DDBJ databases">
        <title>Genome mining of underrepresented organisms for secondary metabolites.</title>
        <authorList>
            <person name="D'Agostino P.M."/>
        </authorList>
    </citation>
    <scope>NUCLEOTIDE SEQUENCE [LARGE SCALE GENOMIC DNA]</scope>
    <source>
        <strain evidence="2">WS4403</strain>
    </source>
</reference>
<sequence length="36" mass="4409">MMYLMIFFGLIAAVFAQRKHKKNVQRYLKDPLPRRK</sequence>
<dbReference type="EMBL" id="JAGGMQ010000001">
    <property type="protein sequence ID" value="MBP2168308.1"/>
    <property type="molecule type" value="Genomic_DNA"/>
</dbReference>
<organism evidence="1 2">
    <name type="scientific">Winslowiella toletana</name>
    <dbReference type="NCBI Taxonomy" id="92490"/>
    <lineage>
        <taxon>Bacteria</taxon>
        <taxon>Pseudomonadati</taxon>
        <taxon>Pseudomonadota</taxon>
        <taxon>Gammaproteobacteria</taxon>
        <taxon>Enterobacterales</taxon>
        <taxon>Erwiniaceae</taxon>
        <taxon>Winslowiella</taxon>
    </lineage>
</organism>
<comment type="caution">
    <text evidence="1">The sequence shown here is derived from an EMBL/GenBank/DDBJ whole genome shotgun (WGS) entry which is preliminary data.</text>
</comment>
<proteinExistence type="predicted"/>
<name>A0ABS4P6N7_9GAMM</name>
<evidence type="ECO:0000313" key="1">
    <source>
        <dbReference type="EMBL" id="MBP2168308.1"/>
    </source>
</evidence>
<keyword evidence="2" id="KW-1185">Reference proteome</keyword>
<gene>
    <name evidence="1" type="ORF">J2125_001500</name>
</gene>
<dbReference type="Proteomes" id="UP001195624">
    <property type="component" value="Unassembled WGS sequence"/>
</dbReference>
<protein>
    <submittedName>
        <fullName evidence="1">Uncharacterized protein</fullName>
    </submittedName>
</protein>